<reference evidence="1 2" key="1">
    <citation type="submission" date="2015-07" db="EMBL/GenBank/DDBJ databases">
        <title>Comparative genomics of the Sigatoka disease complex on banana suggests a link between parallel evolutionary changes in Pseudocercospora fijiensis and Pseudocercospora eumusae and increased virulence on the banana host.</title>
        <authorList>
            <person name="Chang T.-C."/>
            <person name="Salvucci A."/>
            <person name="Crous P.W."/>
            <person name="Stergiopoulos I."/>
        </authorList>
    </citation>
    <scope>NUCLEOTIDE SEQUENCE [LARGE SCALE GENOMIC DNA]</scope>
    <source>
        <strain evidence="1 2">CBS 116634</strain>
    </source>
</reference>
<evidence type="ECO:0000313" key="2">
    <source>
        <dbReference type="Proteomes" id="UP000073492"/>
    </source>
</evidence>
<accession>A0A139I4C7</accession>
<sequence length="106" mass="11609">MSASMKTYHSASGLISKACSTIGKNLNRSSFHPPCHLSTSAPAFNASCCSILVSTDFVFGIGKDQDVVDDRSISLQECPRFRFLANASLHDDLDILKEIIRWEASQ</sequence>
<dbReference type="Proteomes" id="UP000073492">
    <property type="component" value="Unassembled WGS sequence"/>
</dbReference>
<protein>
    <submittedName>
        <fullName evidence="1">Uncharacterized protein</fullName>
    </submittedName>
</protein>
<dbReference type="AlphaFoldDB" id="A0A139I4C7"/>
<proteinExistence type="predicted"/>
<dbReference type="EMBL" id="LFZO01000328">
    <property type="protein sequence ID" value="KXT09554.1"/>
    <property type="molecule type" value="Genomic_DNA"/>
</dbReference>
<comment type="caution">
    <text evidence="1">The sequence shown here is derived from an EMBL/GenBank/DDBJ whole genome shotgun (WGS) entry which is preliminary data.</text>
</comment>
<keyword evidence="2" id="KW-1185">Reference proteome</keyword>
<evidence type="ECO:0000313" key="1">
    <source>
        <dbReference type="EMBL" id="KXT09554.1"/>
    </source>
</evidence>
<gene>
    <name evidence="1" type="ORF">AC579_237</name>
</gene>
<organism evidence="1 2">
    <name type="scientific">Pseudocercospora musae</name>
    <dbReference type="NCBI Taxonomy" id="113226"/>
    <lineage>
        <taxon>Eukaryota</taxon>
        <taxon>Fungi</taxon>
        <taxon>Dikarya</taxon>
        <taxon>Ascomycota</taxon>
        <taxon>Pezizomycotina</taxon>
        <taxon>Dothideomycetes</taxon>
        <taxon>Dothideomycetidae</taxon>
        <taxon>Mycosphaerellales</taxon>
        <taxon>Mycosphaerellaceae</taxon>
        <taxon>Pseudocercospora</taxon>
    </lineage>
</organism>
<name>A0A139I4C7_9PEZI</name>